<dbReference type="EMBL" id="JADNYM010000017">
    <property type="protein sequence ID" value="MBG0740466.1"/>
    <property type="molecule type" value="Genomic_DNA"/>
</dbReference>
<evidence type="ECO:0000256" key="3">
    <source>
        <dbReference type="ARBA" id="ARBA00023015"/>
    </source>
</evidence>
<dbReference type="Gene3D" id="3.30.450.40">
    <property type="match status" value="1"/>
</dbReference>
<dbReference type="Proteomes" id="UP000655366">
    <property type="component" value="Unassembled WGS sequence"/>
</dbReference>
<dbReference type="Gene3D" id="1.10.10.10">
    <property type="entry name" value="Winged helix-like DNA-binding domain superfamily/Winged helix DNA-binding domain"/>
    <property type="match status" value="1"/>
</dbReference>
<keyword evidence="7" id="KW-1185">Reference proteome</keyword>
<name>A0A931CQU8_9MICC</name>
<keyword evidence="2" id="KW-0418">Kinase</keyword>
<dbReference type="SUPFAM" id="SSF52172">
    <property type="entry name" value="CheY-like"/>
    <property type="match status" value="1"/>
</dbReference>
<proteinExistence type="predicted"/>
<organism evidence="6 7">
    <name type="scientific">Arthrobacter terrae</name>
    <dbReference type="NCBI Taxonomy" id="2935737"/>
    <lineage>
        <taxon>Bacteria</taxon>
        <taxon>Bacillati</taxon>
        <taxon>Actinomycetota</taxon>
        <taxon>Actinomycetes</taxon>
        <taxon>Micrococcales</taxon>
        <taxon>Micrococcaceae</taxon>
        <taxon>Arthrobacter</taxon>
    </lineage>
</organism>
<dbReference type="GO" id="GO:0003723">
    <property type="term" value="F:RNA binding"/>
    <property type="evidence" value="ECO:0007669"/>
    <property type="project" value="InterPro"/>
</dbReference>
<keyword evidence="4" id="KW-0804">Transcription</keyword>
<gene>
    <name evidence="6" type="ORF">IV500_13855</name>
</gene>
<dbReference type="SUPFAM" id="SSF55781">
    <property type="entry name" value="GAF domain-like"/>
    <property type="match status" value="1"/>
</dbReference>
<evidence type="ECO:0000259" key="5">
    <source>
        <dbReference type="PROSITE" id="PS50921"/>
    </source>
</evidence>
<dbReference type="AlphaFoldDB" id="A0A931CQU8"/>
<dbReference type="GO" id="GO:0016301">
    <property type="term" value="F:kinase activity"/>
    <property type="evidence" value="ECO:0007669"/>
    <property type="project" value="UniProtKB-KW"/>
</dbReference>
<evidence type="ECO:0000313" key="7">
    <source>
        <dbReference type="Proteomes" id="UP000655366"/>
    </source>
</evidence>
<comment type="caution">
    <text evidence="6">The sequence shown here is derived from an EMBL/GenBank/DDBJ whole genome shotgun (WGS) entry which is preliminary data.</text>
</comment>
<dbReference type="InterPro" id="IPR005561">
    <property type="entry name" value="ANTAR"/>
</dbReference>
<evidence type="ECO:0000313" key="6">
    <source>
        <dbReference type="EMBL" id="MBG0740466.1"/>
    </source>
</evidence>
<reference evidence="6 7" key="1">
    <citation type="submission" date="2020-11" db="EMBL/GenBank/DDBJ databases">
        <title>Arthrobacter antarcticus sp. nov., isolated from Antarctic Soil.</title>
        <authorList>
            <person name="Li J."/>
        </authorList>
    </citation>
    <scope>NUCLEOTIDE SEQUENCE [LARGE SCALE GENOMIC DNA]</scope>
    <source>
        <strain evidence="6 7">Z1-20</strain>
    </source>
</reference>
<dbReference type="InterPro" id="IPR036388">
    <property type="entry name" value="WH-like_DNA-bd_sf"/>
</dbReference>
<dbReference type="Pfam" id="PF13185">
    <property type="entry name" value="GAF_2"/>
    <property type="match status" value="1"/>
</dbReference>
<dbReference type="PROSITE" id="PS50921">
    <property type="entry name" value="ANTAR"/>
    <property type="match status" value="1"/>
</dbReference>
<dbReference type="PIRSF" id="PIRSF036625">
    <property type="entry name" value="GAF_ANTAR"/>
    <property type="match status" value="1"/>
</dbReference>
<evidence type="ECO:0000256" key="2">
    <source>
        <dbReference type="ARBA" id="ARBA00022777"/>
    </source>
</evidence>
<dbReference type="InterPro" id="IPR012074">
    <property type="entry name" value="GAF_ANTAR"/>
</dbReference>
<dbReference type="SMART" id="SM01012">
    <property type="entry name" value="ANTAR"/>
    <property type="match status" value="1"/>
</dbReference>
<evidence type="ECO:0000256" key="4">
    <source>
        <dbReference type="ARBA" id="ARBA00023163"/>
    </source>
</evidence>
<keyword evidence="1" id="KW-0808">Transferase</keyword>
<accession>A0A931CQU8</accession>
<protein>
    <submittedName>
        <fullName evidence="6">GAF and ANTAR domain-containing protein</fullName>
    </submittedName>
</protein>
<dbReference type="Pfam" id="PF03861">
    <property type="entry name" value="ANTAR"/>
    <property type="match status" value="1"/>
</dbReference>
<dbReference type="InterPro" id="IPR011006">
    <property type="entry name" value="CheY-like_superfamily"/>
</dbReference>
<dbReference type="InterPro" id="IPR029016">
    <property type="entry name" value="GAF-like_dom_sf"/>
</dbReference>
<sequence length="222" mass="24099">MAIRLGELARALQQDDGAEQMMTDTVLAAIDLIPGVNNGSISVVTARKHVQSRAASSDLARRIDAFQEETGQGPCLSAIYEERTIRIPDMTCETRWPEFIRKAVQTGVGSMLCFQLYVQEDNLGALNLYGDVGAFTDESEHVGLLVAAHAAVAYAGELKTDQLGEAISTRDLIGQAKGILMERYKITGHQAFTILARASSQSNVKLREVAEHLVTSGDVLHK</sequence>
<keyword evidence="3" id="KW-0805">Transcription regulation</keyword>
<dbReference type="InterPro" id="IPR003018">
    <property type="entry name" value="GAF"/>
</dbReference>
<feature type="domain" description="ANTAR" evidence="5">
    <location>
        <begin position="153"/>
        <end position="214"/>
    </location>
</feature>
<evidence type="ECO:0000256" key="1">
    <source>
        <dbReference type="ARBA" id="ARBA00022679"/>
    </source>
</evidence>